<evidence type="ECO:0000313" key="3">
    <source>
        <dbReference type="EMBL" id="KAF7139475.1"/>
    </source>
</evidence>
<dbReference type="Pfam" id="PF04970">
    <property type="entry name" value="LRAT"/>
    <property type="match status" value="1"/>
</dbReference>
<dbReference type="PANTHER" id="PTHR46137:SF1">
    <property type="entry name" value="LRAT DOMAIN-CONTAINING PROTEIN"/>
    <property type="match status" value="1"/>
</dbReference>
<reference evidence="3" key="1">
    <citation type="submission" date="2019-11" db="EMBL/GenBank/DDBJ databases">
        <authorList>
            <person name="Liu Y."/>
            <person name="Hou J."/>
            <person name="Li T.-Q."/>
            <person name="Guan C.-H."/>
            <person name="Wu X."/>
            <person name="Wu H.-Z."/>
            <person name="Ling F."/>
            <person name="Zhang R."/>
            <person name="Shi X.-G."/>
            <person name="Ren J.-P."/>
            <person name="Chen E.-F."/>
            <person name="Sun J.-M."/>
        </authorList>
    </citation>
    <scope>NUCLEOTIDE SEQUENCE</scope>
    <source>
        <strain evidence="3">Adult_tree_wgs_1</strain>
        <tissue evidence="3">Leaves</tissue>
    </source>
</reference>
<comment type="caution">
    <text evidence="3">The sequence shown here is derived from an EMBL/GenBank/DDBJ whole genome shotgun (WGS) entry which is preliminary data.</text>
</comment>
<keyword evidence="4" id="KW-1185">Reference proteome</keyword>
<dbReference type="InterPro" id="IPR007053">
    <property type="entry name" value="LRAT_dom"/>
</dbReference>
<feature type="compositionally biased region" description="Low complexity" evidence="1">
    <location>
        <begin position="143"/>
        <end position="153"/>
    </location>
</feature>
<dbReference type="EMBL" id="WJXA01000007">
    <property type="protein sequence ID" value="KAF7139475.1"/>
    <property type="molecule type" value="Genomic_DNA"/>
</dbReference>
<feature type="region of interest" description="Disordered" evidence="1">
    <location>
        <begin position="143"/>
        <end position="166"/>
    </location>
</feature>
<dbReference type="AlphaFoldDB" id="A0A834LK24"/>
<feature type="domain" description="LRAT" evidence="2">
    <location>
        <begin position="107"/>
        <end position="261"/>
    </location>
</feature>
<evidence type="ECO:0000256" key="1">
    <source>
        <dbReference type="SAM" id="MobiDB-lite"/>
    </source>
</evidence>
<gene>
    <name evidence="3" type="ORF">RHSIM_Rhsim07G0079300</name>
</gene>
<evidence type="ECO:0000259" key="2">
    <source>
        <dbReference type="PROSITE" id="PS51934"/>
    </source>
</evidence>
<protein>
    <recommendedName>
        <fullName evidence="2">LRAT domain-containing protein</fullName>
    </recommendedName>
</protein>
<evidence type="ECO:0000313" key="4">
    <source>
        <dbReference type="Proteomes" id="UP000626092"/>
    </source>
</evidence>
<dbReference type="Proteomes" id="UP000626092">
    <property type="component" value="Unassembled WGS sequence"/>
</dbReference>
<sequence length="309" mass="34637">MDSETITWSGITARILLCTAKQGFWYTREWEKVVKSLLFGEHCLLSLLLSTSFFETMADIPGTLLSEYVHRLLITKAEGEEKEGRAEMGLFSNRVERSEIVAGDHIYTWRNVLIYAHHGIYIGDGLVIHFTVPPDKLKASSPFASLSSSSSAPRRGQQRTCPNRIRRCGGPKPGGGVAVICLDCFIGKGNLYRYEYEVPQLEYIWFRRPGTCTDDKSEPASTVIQRANSLLEKGFGNYHLQRKNCEDFALYCKTGILKIGGKGVGMSGQIIGRLPLAGRIAMMKTASRRDVIKVPVEDMDKFHHRLITV</sequence>
<dbReference type="Gene3D" id="3.90.1720.10">
    <property type="entry name" value="endopeptidase domain like (from Nostoc punctiforme)"/>
    <property type="match status" value="1"/>
</dbReference>
<organism evidence="3 4">
    <name type="scientific">Rhododendron simsii</name>
    <name type="common">Sims's rhododendron</name>
    <dbReference type="NCBI Taxonomy" id="118357"/>
    <lineage>
        <taxon>Eukaryota</taxon>
        <taxon>Viridiplantae</taxon>
        <taxon>Streptophyta</taxon>
        <taxon>Embryophyta</taxon>
        <taxon>Tracheophyta</taxon>
        <taxon>Spermatophyta</taxon>
        <taxon>Magnoliopsida</taxon>
        <taxon>eudicotyledons</taxon>
        <taxon>Gunneridae</taxon>
        <taxon>Pentapetalae</taxon>
        <taxon>asterids</taxon>
        <taxon>Ericales</taxon>
        <taxon>Ericaceae</taxon>
        <taxon>Ericoideae</taxon>
        <taxon>Rhodoreae</taxon>
        <taxon>Rhododendron</taxon>
    </lineage>
</organism>
<dbReference type="OrthoDB" id="421951at2759"/>
<dbReference type="PROSITE" id="PS51934">
    <property type="entry name" value="LRAT"/>
    <property type="match status" value="1"/>
</dbReference>
<accession>A0A834LK24</accession>
<name>A0A834LK24_RHOSS</name>
<proteinExistence type="predicted"/>
<dbReference type="PANTHER" id="PTHR46137">
    <property type="entry name" value="OS05G0310600 PROTEIN"/>
    <property type="match status" value="1"/>
</dbReference>